<keyword evidence="2" id="KW-1185">Reference proteome</keyword>
<evidence type="ECO:0000313" key="2">
    <source>
        <dbReference type="Proteomes" id="UP000886595"/>
    </source>
</evidence>
<dbReference type="EMBL" id="JAAMPC010000014">
    <property type="protein sequence ID" value="KAG2261624.1"/>
    <property type="molecule type" value="Genomic_DNA"/>
</dbReference>
<sequence length="77" mass="8425">MSGTQTAPFCYSSYKARPRQKSITGSVWCTSVSLLLLGPNSSLSLMFTGLIELEMVFTAVEDAVKETVQSLRDKGFL</sequence>
<proteinExistence type="predicted"/>
<protein>
    <submittedName>
        <fullName evidence="1">Uncharacterized protein</fullName>
    </submittedName>
</protein>
<dbReference type="AlphaFoldDB" id="A0A8X7Q5W7"/>
<accession>A0A8X7Q5W7</accession>
<comment type="caution">
    <text evidence="1">The sequence shown here is derived from an EMBL/GenBank/DDBJ whole genome shotgun (WGS) entry which is preliminary data.</text>
</comment>
<dbReference type="Proteomes" id="UP000886595">
    <property type="component" value="Unassembled WGS sequence"/>
</dbReference>
<evidence type="ECO:0000313" key="1">
    <source>
        <dbReference type="EMBL" id="KAG2261624.1"/>
    </source>
</evidence>
<reference evidence="1 2" key="1">
    <citation type="submission" date="2020-02" db="EMBL/GenBank/DDBJ databases">
        <authorList>
            <person name="Ma Q."/>
            <person name="Huang Y."/>
            <person name="Song X."/>
            <person name="Pei D."/>
        </authorList>
    </citation>
    <scope>NUCLEOTIDE SEQUENCE [LARGE SCALE GENOMIC DNA]</scope>
    <source>
        <strain evidence="1">Sxm20200214</strain>
        <tissue evidence="1">Leaf</tissue>
    </source>
</reference>
<name>A0A8X7Q5W7_BRACI</name>
<organism evidence="1 2">
    <name type="scientific">Brassica carinata</name>
    <name type="common">Ethiopian mustard</name>
    <name type="synonym">Abyssinian cabbage</name>
    <dbReference type="NCBI Taxonomy" id="52824"/>
    <lineage>
        <taxon>Eukaryota</taxon>
        <taxon>Viridiplantae</taxon>
        <taxon>Streptophyta</taxon>
        <taxon>Embryophyta</taxon>
        <taxon>Tracheophyta</taxon>
        <taxon>Spermatophyta</taxon>
        <taxon>Magnoliopsida</taxon>
        <taxon>eudicotyledons</taxon>
        <taxon>Gunneridae</taxon>
        <taxon>Pentapetalae</taxon>
        <taxon>rosids</taxon>
        <taxon>malvids</taxon>
        <taxon>Brassicales</taxon>
        <taxon>Brassicaceae</taxon>
        <taxon>Brassiceae</taxon>
        <taxon>Brassica</taxon>
    </lineage>
</organism>
<gene>
    <name evidence="1" type="ORF">Bca52824_068703</name>
</gene>